<organism evidence="2 3">
    <name type="scientific">Streblomastix strix</name>
    <dbReference type="NCBI Taxonomy" id="222440"/>
    <lineage>
        <taxon>Eukaryota</taxon>
        <taxon>Metamonada</taxon>
        <taxon>Preaxostyla</taxon>
        <taxon>Oxymonadida</taxon>
        <taxon>Streblomastigidae</taxon>
        <taxon>Streblomastix</taxon>
    </lineage>
</organism>
<sequence length="189" mass="21855">MSQAKNLIHGILKSSKKFDLVSGERVAGQEIEQPGEVHLSQEIKFIEDPVYTYTAEDELEELQEQIDLVRYQIQEDPHNAQLQPLLDHLLSVQQNGIGKIDGDDSQQTYQSMQFDPFLRFQPPPRVYSPNSPRGYLYADEFDAIRDEQDGKEEGYLQNEQYGKEDGFLQNEQNDDDKNTETNKDDKKQV</sequence>
<dbReference type="EMBL" id="SNRW01024364">
    <property type="protein sequence ID" value="KAA6362314.1"/>
    <property type="molecule type" value="Genomic_DNA"/>
</dbReference>
<protein>
    <submittedName>
        <fullName evidence="2">Uncharacterized protein</fullName>
    </submittedName>
</protein>
<feature type="region of interest" description="Disordered" evidence="1">
    <location>
        <begin position="147"/>
        <end position="189"/>
    </location>
</feature>
<reference evidence="2 3" key="1">
    <citation type="submission" date="2019-03" db="EMBL/GenBank/DDBJ databases">
        <title>Single cell metagenomics reveals metabolic interactions within the superorganism composed of flagellate Streblomastix strix and complex community of Bacteroidetes bacteria on its surface.</title>
        <authorList>
            <person name="Treitli S.C."/>
            <person name="Kolisko M."/>
            <person name="Husnik F."/>
            <person name="Keeling P."/>
            <person name="Hampl V."/>
        </authorList>
    </citation>
    <scope>NUCLEOTIDE SEQUENCE [LARGE SCALE GENOMIC DNA]</scope>
    <source>
        <strain evidence="2">ST1C</strain>
    </source>
</reference>
<dbReference type="AlphaFoldDB" id="A0A5J4TVL5"/>
<evidence type="ECO:0000256" key="1">
    <source>
        <dbReference type="SAM" id="MobiDB-lite"/>
    </source>
</evidence>
<proteinExistence type="predicted"/>
<dbReference type="Proteomes" id="UP000324800">
    <property type="component" value="Unassembled WGS sequence"/>
</dbReference>
<feature type="compositionally biased region" description="Basic and acidic residues" evidence="1">
    <location>
        <begin position="175"/>
        <end position="189"/>
    </location>
</feature>
<name>A0A5J4TVL5_9EUKA</name>
<evidence type="ECO:0000313" key="3">
    <source>
        <dbReference type="Proteomes" id="UP000324800"/>
    </source>
</evidence>
<comment type="caution">
    <text evidence="2">The sequence shown here is derived from an EMBL/GenBank/DDBJ whole genome shotgun (WGS) entry which is preliminary data.</text>
</comment>
<accession>A0A5J4TVL5</accession>
<evidence type="ECO:0000313" key="2">
    <source>
        <dbReference type="EMBL" id="KAA6362314.1"/>
    </source>
</evidence>
<gene>
    <name evidence="2" type="ORF">EZS28_042158</name>
</gene>